<dbReference type="AlphaFoldDB" id="A0A0W0XRJ1"/>
<gene>
    <name evidence="4" type="ORF">Lrub_2083</name>
</gene>
<dbReference type="SUPFAM" id="SSF51735">
    <property type="entry name" value="NAD(P)-binding Rossmann-fold domains"/>
    <property type="match status" value="1"/>
</dbReference>
<dbReference type="PANTHER" id="PTHR11092:SF0">
    <property type="entry name" value="EPIMERASE FAMILY PROTEIN SDR39U1"/>
    <property type="match status" value="1"/>
</dbReference>
<dbReference type="InterPro" id="IPR010099">
    <property type="entry name" value="SDR39U1"/>
</dbReference>
<dbReference type="PATRIC" id="fig|458.5.peg.2174"/>
<dbReference type="InterPro" id="IPR001509">
    <property type="entry name" value="Epimerase_deHydtase"/>
</dbReference>
<comment type="similarity">
    <text evidence="1">Belongs to the NAD(P)-dependent epimerase/dehydratase family. SDR39U1 subfamily.</text>
</comment>
<dbReference type="OrthoDB" id="9801773at2"/>
<comment type="caution">
    <text evidence="4">The sequence shown here is derived from an EMBL/GenBank/DDBJ whole genome shotgun (WGS) entry which is preliminary data.</text>
</comment>
<name>A0A0W0XRJ1_9GAMM</name>
<feature type="domain" description="NAD-dependent epimerase/dehydratase" evidence="2">
    <location>
        <begin position="4"/>
        <end position="223"/>
    </location>
</feature>
<evidence type="ECO:0000256" key="1">
    <source>
        <dbReference type="ARBA" id="ARBA00009353"/>
    </source>
</evidence>
<feature type="domain" description="DUF1731" evidence="3">
    <location>
        <begin position="256"/>
        <end position="302"/>
    </location>
</feature>
<dbReference type="Proteomes" id="UP000054608">
    <property type="component" value="Unassembled WGS sequence"/>
</dbReference>
<evidence type="ECO:0000313" key="4">
    <source>
        <dbReference type="EMBL" id="KTD47161.1"/>
    </source>
</evidence>
<dbReference type="RefSeq" id="WP_058532067.1">
    <property type="nucleotide sequence ID" value="NZ_CAAAIN010000002.1"/>
</dbReference>
<dbReference type="InterPro" id="IPR036291">
    <property type="entry name" value="NAD(P)-bd_dom_sf"/>
</dbReference>
<sequence length="306" mass="34009">MKLLIAGASGFIGRQLIDAIKNEHQVTALGRDITRLQRLFPASVAHADWSTLDSLPATEFDAVMNLSGHNIGASRWSDTVKQQIIRSRVDSTHTLIRWIKQQQASPHFYCANAVGIYGAQANGDPTAFDEDSVIDEQHPKDFLQEVGVRWQQALDEAYDIHLPVTITRFGVVLKRHEGMLKKLAPSFNLGLGSILGDGTQILSWVHYLDVVDALRFLLAHPALHGAVNITSPNPVSQAEFARALAKAMNRPLFLKTPAMAIKLLLGEMGEMLVLKGQRVVPTRLLKAGYRFRFEDITRALHEEYST</sequence>
<evidence type="ECO:0000313" key="5">
    <source>
        <dbReference type="Proteomes" id="UP000054608"/>
    </source>
</evidence>
<evidence type="ECO:0000259" key="2">
    <source>
        <dbReference type="Pfam" id="PF01370"/>
    </source>
</evidence>
<dbReference type="Pfam" id="PF01370">
    <property type="entry name" value="Epimerase"/>
    <property type="match status" value="1"/>
</dbReference>
<dbReference type="EMBL" id="LNYT01000020">
    <property type="protein sequence ID" value="KTD47161.1"/>
    <property type="molecule type" value="Genomic_DNA"/>
</dbReference>
<protein>
    <submittedName>
        <fullName evidence="4">Nucleoside-diphosphate sugar epimerase</fullName>
    </submittedName>
</protein>
<dbReference type="Pfam" id="PF08338">
    <property type="entry name" value="DUF1731"/>
    <property type="match status" value="1"/>
</dbReference>
<dbReference type="PANTHER" id="PTHR11092">
    <property type="entry name" value="SUGAR NUCLEOTIDE EPIMERASE RELATED"/>
    <property type="match status" value="1"/>
</dbReference>
<dbReference type="NCBIfam" id="TIGR01777">
    <property type="entry name" value="yfcH"/>
    <property type="match status" value="1"/>
</dbReference>
<reference evidence="4 5" key="1">
    <citation type="submission" date="2015-11" db="EMBL/GenBank/DDBJ databases">
        <title>Genomic analysis of 38 Legionella species identifies large and diverse effector repertoires.</title>
        <authorList>
            <person name="Burstein D."/>
            <person name="Amaro F."/>
            <person name="Zusman T."/>
            <person name="Lifshitz Z."/>
            <person name="Cohen O."/>
            <person name="Gilbert J.A."/>
            <person name="Pupko T."/>
            <person name="Shuman H.A."/>
            <person name="Segal G."/>
        </authorList>
    </citation>
    <scope>NUCLEOTIDE SEQUENCE [LARGE SCALE GENOMIC DNA]</scope>
    <source>
        <strain evidence="4 5">WA-270A-C2</strain>
    </source>
</reference>
<evidence type="ECO:0000259" key="3">
    <source>
        <dbReference type="Pfam" id="PF08338"/>
    </source>
</evidence>
<accession>A0A0W0XRJ1</accession>
<keyword evidence="5" id="KW-1185">Reference proteome</keyword>
<organism evidence="4 5">
    <name type="scientific">Legionella rubrilucens</name>
    <dbReference type="NCBI Taxonomy" id="458"/>
    <lineage>
        <taxon>Bacteria</taxon>
        <taxon>Pseudomonadati</taxon>
        <taxon>Pseudomonadota</taxon>
        <taxon>Gammaproteobacteria</taxon>
        <taxon>Legionellales</taxon>
        <taxon>Legionellaceae</taxon>
        <taxon>Legionella</taxon>
    </lineage>
</organism>
<proteinExistence type="inferred from homology"/>
<dbReference type="InterPro" id="IPR013549">
    <property type="entry name" value="DUF1731"/>
</dbReference>
<dbReference type="STRING" id="458.Lrub_2083"/>
<dbReference type="Gene3D" id="3.40.50.720">
    <property type="entry name" value="NAD(P)-binding Rossmann-like Domain"/>
    <property type="match status" value="1"/>
</dbReference>